<dbReference type="PATRIC" id="fig|762836.4.peg.2560"/>
<keyword evidence="1" id="KW-0472">Membrane</keyword>
<dbReference type="OrthoDB" id="196355at2"/>
<evidence type="ECO:0000313" key="3">
    <source>
        <dbReference type="EMBL" id="OFA00018.1"/>
    </source>
</evidence>
<dbReference type="AlphaFoldDB" id="A0A1E7WLW6"/>
<evidence type="ECO:0000256" key="1">
    <source>
        <dbReference type="SAM" id="Phobius"/>
    </source>
</evidence>
<evidence type="ECO:0000313" key="4">
    <source>
        <dbReference type="Proteomes" id="UP000175989"/>
    </source>
</evidence>
<gene>
    <name evidence="3" type="ORF">DUPY_24830</name>
</gene>
<feature type="transmembrane region" description="Helical" evidence="1">
    <location>
        <begin position="264"/>
        <end position="287"/>
    </location>
</feature>
<keyword evidence="1" id="KW-1133">Transmembrane helix</keyword>
<keyword evidence="4" id="KW-1185">Reference proteome</keyword>
<dbReference type="RefSeq" id="WP_070248479.1">
    <property type="nucleotide sequence ID" value="NZ_LROM01000085.1"/>
</dbReference>
<reference evidence="4" key="1">
    <citation type="journal article" date="2016" name="Front. Microbiol.">
        <title>Molecular Keys to the Janthinobacterium and Duganella spp. Interaction with the Plant Pathogen Fusarium graminearum.</title>
        <authorList>
            <person name="Haack F.S."/>
            <person name="Poehlein A."/>
            <person name="Kroger C."/>
            <person name="Voigt C.A."/>
            <person name="Piepenbring M."/>
            <person name="Bode H.B."/>
            <person name="Daniel R."/>
            <person name="Schafer W."/>
            <person name="Streit W.R."/>
        </authorList>
    </citation>
    <scope>NUCLEOTIDE SEQUENCE [LARGE SCALE GENOMIC DNA]</scope>
    <source>
        <strain evidence="4">T54</strain>
    </source>
</reference>
<protein>
    <recommendedName>
        <fullName evidence="5">DUF2167 domain-containing protein</fullName>
    </recommendedName>
</protein>
<evidence type="ECO:0008006" key="5">
    <source>
        <dbReference type="Google" id="ProtNLM"/>
    </source>
</evidence>
<sequence>MRRIVIALLCLSLTAILPARAADPVAAQPTMTMAQFLASLTFREGKIKLPGDIATLDLPSNFRYLDQADTAKLLTDGWGNPPGAKTLGMIVPAAVNPLSPEGWGVVVTYDKDGHVKDDDADTINYADLLKQMQEGTLENNKERKEQGYAPMTLVRWAEQPSYDKAQHKLYWAQELHTEGDKDNGLNYNIRVLGREGVLVLNAVASMDQIAYVKREMKNVTAFTEFTPGNRYTDFNPTSDKVAEYGLAALVAGGIASKLGIFGKLLALLLAFKKIILIGLAAAGGWIYQLFGRKKAAKAAAVDLSKRE</sequence>
<keyword evidence="2" id="KW-0732">Signal</keyword>
<accession>A0A1E7WLW6</accession>
<feature type="chain" id="PRO_5009207288" description="DUF2167 domain-containing protein" evidence="2">
    <location>
        <begin position="22"/>
        <end position="307"/>
    </location>
</feature>
<dbReference type="EMBL" id="LROM01000085">
    <property type="protein sequence ID" value="OFA00018.1"/>
    <property type="molecule type" value="Genomic_DNA"/>
</dbReference>
<keyword evidence="1" id="KW-0812">Transmembrane</keyword>
<organism evidence="3 4">
    <name type="scientific">Duganella phyllosphaerae</name>
    <dbReference type="NCBI Taxonomy" id="762836"/>
    <lineage>
        <taxon>Bacteria</taxon>
        <taxon>Pseudomonadati</taxon>
        <taxon>Pseudomonadota</taxon>
        <taxon>Betaproteobacteria</taxon>
        <taxon>Burkholderiales</taxon>
        <taxon>Oxalobacteraceae</taxon>
        <taxon>Telluria group</taxon>
        <taxon>Duganella</taxon>
    </lineage>
</organism>
<comment type="caution">
    <text evidence="3">The sequence shown here is derived from an EMBL/GenBank/DDBJ whole genome shotgun (WGS) entry which is preliminary data.</text>
</comment>
<evidence type="ECO:0000256" key="2">
    <source>
        <dbReference type="SAM" id="SignalP"/>
    </source>
</evidence>
<dbReference type="Pfam" id="PF09935">
    <property type="entry name" value="DUF2167"/>
    <property type="match status" value="1"/>
</dbReference>
<name>A0A1E7WLW6_9BURK</name>
<dbReference type="InterPro" id="IPR018682">
    <property type="entry name" value="DUF2167_membr"/>
</dbReference>
<feature type="signal peptide" evidence="2">
    <location>
        <begin position="1"/>
        <end position="21"/>
    </location>
</feature>
<proteinExistence type="predicted"/>
<dbReference type="Proteomes" id="UP000175989">
    <property type="component" value="Unassembled WGS sequence"/>
</dbReference>